<dbReference type="GO" id="GO:0019901">
    <property type="term" value="F:protein kinase binding"/>
    <property type="evidence" value="ECO:0007669"/>
    <property type="project" value="InterPro"/>
</dbReference>
<dbReference type="InterPro" id="IPR013922">
    <property type="entry name" value="Cyclin_PHO80-like"/>
</dbReference>
<evidence type="ECO:0008006" key="4">
    <source>
        <dbReference type="Google" id="ProtNLM"/>
    </source>
</evidence>
<feature type="compositionally biased region" description="Polar residues" evidence="1">
    <location>
        <begin position="27"/>
        <end position="43"/>
    </location>
</feature>
<evidence type="ECO:0000313" key="3">
    <source>
        <dbReference type="Proteomes" id="UP000000689"/>
    </source>
</evidence>
<dbReference type="AlphaFoldDB" id="G0WAM1"/>
<dbReference type="RefSeq" id="XP_003670537.1">
    <property type="nucleotide sequence ID" value="XM_003670489.1"/>
</dbReference>
<gene>
    <name evidence="2" type="primary">NDAI0E04770</name>
    <name evidence="2" type="ordered locus">NDAI_0E04770</name>
</gene>
<organism evidence="2 3">
    <name type="scientific">Naumovozyma dairenensis (strain ATCC 10597 / BCRC 20456 / CBS 421 / NBRC 0211 / NRRL Y-12639)</name>
    <name type="common">Saccharomyces dairenensis</name>
    <dbReference type="NCBI Taxonomy" id="1071378"/>
    <lineage>
        <taxon>Eukaryota</taxon>
        <taxon>Fungi</taxon>
        <taxon>Dikarya</taxon>
        <taxon>Ascomycota</taxon>
        <taxon>Saccharomycotina</taxon>
        <taxon>Saccharomycetes</taxon>
        <taxon>Saccharomycetales</taxon>
        <taxon>Saccharomycetaceae</taxon>
        <taxon>Naumovozyma</taxon>
    </lineage>
</organism>
<dbReference type="PANTHER" id="PTHR15615:SF94">
    <property type="entry name" value="PHO85 CYCLIN-6-RELATED"/>
    <property type="match status" value="1"/>
</dbReference>
<dbReference type="GO" id="GO:0016538">
    <property type="term" value="F:cyclin-dependent protein serine/threonine kinase regulator activity"/>
    <property type="evidence" value="ECO:0007669"/>
    <property type="project" value="TreeGrafter"/>
</dbReference>
<dbReference type="eggNOG" id="KOG1674">
    <property type="taxonomic scope" value="Eukaryota"/>
</dbReference>
<feature type="region of interest" description="Disordered" evidence="1">
    <location>
        <begin position="14"/>
        <end position="45"/>
    </location>
</feature>
<dbReference type="CDD" id="cd20558">
    <property type="entry name" value="CYCLIN_ScPCL7-like"/>
    <property type="match status" value="1"/>
</dbReference>
<proteinExistence type="predicted"/>
<dbReference type="STRING" id="1071378.G0WAM1"/>
<dbReference type="GO" id="GO:0000307">
    <property type="term" value="C:cyclin-dependent protein kinase holoenzyme complex"/>
    <property type="evidence" value="ECO:0007669"/>
    <property type="project" value="TreeGrafter"/>
</dbReference>
<reference evidence="2 3" key="1">
    <citation type="journal article" date="2011" name="Proc. Natl. Acad. Sci. U.S.A.">
        <title>Evolutionary erosion of yeast sex chromosomes by mating-type switching accidents.</title>
        <authorList>
            <person name="Gordon J.L."/>
            <person name="Armisen D."/>
            <person name="Proux-Wera E."/>
            <person name="Oheigeartaigh S.S."/>
            <person name="Byrne K.P."/>
            <person name="Wolfe K.H."/>
        </authorList>
    </citation>
    <scope>NUCLEOTIDE SEQUENCE [LARGE SCALE GENOMIC DNA]</scope>
    <source>
        <strain evidence="3">ATCC 10597 / BCRC 20456 / CBS 421 / NBRC 0211 / NRRL Y-12639</strain>
    </source>
</reference>
<dbReference type="HOGENOM" id="CLU_918573_0_0_1"/>
<evidence type="ECO:0000313" key="2">
    <source>
        <dbReference type="EMBL" id="CCD25294.1"/>
    </source>
</evidence>
<dbReference type="KEGG" id="ndi:NDAI_0E04770"/>
<dbReference type="GO" id="GO:0005634">
    <property type="term" value="C:nucleus"/>
    <property type="evidence" value="ECO:0007669"/>
    <property type="project" value="TreeGrafter"/>
</dbReference>
<accession>G0WAM1</accession>
<dbReference type="Proteomes" id="UP000000689">
    <property type="component" value="Chromosome 5"/>
</dbReference>
<keyword evidence="3" id="KW-1185">Reference proteome</keyword>
<dbReference type="EMBL" id="HE580271">
    <property type="protein sequence ID" value="CCD25294.1"/>
    <property type="molecule type" value="Genomic_DNA"/>
</dbReference>
<dbReference type="Pfam" id="PF08613">
    <property type="entry name" value="Cyclin"/>
    <property type="match status" value="1"/>
</dbReference>
<dbReference type="PANTHER" id="PTHR15615">
    <property type="match status" value="1"/>
</dbReference>
<dbReference type="Gene3D" id="1.10.472.10">
    <property type="entry name" value="Cyclin-like"/>
    <property type="match status" value="1"/>
</dbReference>
<protein>
    <recommendedName>
        <fullName evidence="4">Cyclin</fullName>
    </recommendedName>
</protein>
<dbReference type="OrthoDB" id="1060854at2759"/>
<sequence>MFFEGNSITNYSSEKSRIVTEEDYSSNERSNYYDNDDINSPTSRWREVSSDDESLVSVHGKSVHDLIPNKQNQTVIPIKLTTRAIVKKIDRLDSSAEKRISLLRLLRIPSSKATRMIIQVLKKIDRKFDENYENGLIHYQKINIPADDIKHVLQSFLGNHRLKIELEEYLNTLQRHCPMNTIDLLALLIYLDRIIQNLYKYPLDKKPIYQFMASRFQHKQTCLSRIVNSCTVHRLILAGITVSSKFLSDFTYSNKRYAQASGLTLEELNYLEFQFLRLTNFNLSVSLNELEDYGTALCSCSQI</sequence>
<name>G0WAM1_NAUDC</name>
<evidence type="ECO:0000256" key="1">
    <source>
        <dbReference type="SAM" id="MobiDB-lite"/>
    </source>
</evidence>
<dbReference type="GeneID" id="11499043"/>